<protein>
    <recommendedName>
        <fullName evidence="1">Peptidase S9 prolyl oligopeptidase catalytic domain-containing protein</fullName>
    </recommendedName>
</protein>
<feature type="domain" description="Peptidase S9 prolyl oligopeptidase catalytic" evidence="1">
    <location>
        <begin position="49"/>
        <end position="239"/>
    </location>
</feature>
<evidence type="ECO:0000259" key="1">
    <source>
        <dbReference type="Pfam" id="PF00326"/>
    </source>
</evidence>
<dbReference type="InterPro" id="IPR001375">
    <property type="entry name" value="Peptidase_S9_cat"/>
</dbReference>
<dbReference type="Proteomes" id="UP000177954">
    <property type="component" value="Unassembled WGS sequence"/>
</dbReference>
<evidence type="ECO:0000313" key="2">
    <source>
        <dbReference type="EMBL" id="OGZ55138.1"/>
    </source>
</evidence>
<dbReference type="PANTHER" id="PTHR22946:SF5">
    <property type="entry name" value="PEPTIDASE S9 PROLYL OLIGOPEPTIDASE CATALYTIC DOMAIN-CONTAINING PROTEIN"/>
    <property type="match status" value="1"/>
</dbReference>
<dbReference type="Pfam" id="PF00326">
    <property type="entry name" value="Peptidase_S9"/>
    <property type="match status" value="1"/>
</dbReference>
<proteinExistence type="predicted"/>
<dbReference type="GO" id="GO:0008236">
    <property type="term" value="F:serine-type peptidase activity"/>
    <property type="evidence" value="ECO:0007669"/>
    <property type="project" value="InterPro"/>
</dbReference>
<gene>
    <name evidence="2" type="ORF">A3J04_02725</name>
</gene>
<evidence type="ECO:0000313" key="3">
    <source>
        <dbReference type="Proteomes" id="UP000177954"/>
    </source>
</evidence>
<dbReference type="InterPro" id="IPR050261">
    <property type="entry name" value="FrsA_esterase"/>
</dbReference>
<sequence>MRRIILAHKVRGTFVYPKEHKRGQLHPGLLLVHGWRGGSRRYIEMGETLFAPLGFVCFALDLRGHGKSGGDIEKVSRKDHLDDVVAAYDALVANPRVDAGRVYAFGASYGAYLVALASGRRRFRGLALRAPASHPDRGFRRRYNYVTDEERNVYRRTALWPDANRAFRALARFAGDVLLIDGWRDDVVPHRTILNYLRALEKARVTRHQIMCADHVLSSPRARNAVNRAVANWLQKQVSKKN</sequence>
<dbReference type="PANTHER" id="PTHR22946">
    <property type="entry name" value="DIENELACTONE HYDROLASE DOMAIN-CONTAINING PROTEIN-RELATED"/>
    <property type="match status" value="1"/>
</dbReference>
<dbReference type="Gene3D" id="3.40.50.1820">
    <property type="entry name" value="alpha/beta hydrolase"/>
    <property type="match status" value="1"/>
</dbReference>
<accession>A0A1G2GZH2</accession>
<reference evidence="2 3" key="1">
    <citation type="journal article" date="2016" name="Nat. Commun.">
        <title>Thousands of microbial genomes shed light on interconnected biogeochemical processes in an aquifer system.</title>
        <authorList>
            <person name="Anantharaman K."/>
            <person name="Brown C.T."/>
            <person name="Hug L.A."/>
            <person name="Sharon I."/>
            <person name="Castelle C.J."/>
            <person name="Probst A.J."/>
            <person name="Thomas B.C."/>
            <person name="Singh A."/>
            <person name="Wilkins M.J."/>
            <person name="Karaoz U."/>
            <person name="Brodie E.L."/>
            <person name="Williams K.H."/>
            <person name="Hubbard S.S."/>
            <person name="Banfield J.F."/>
        </authorList>
    </citation>
    <scope>NUCLEOTIDE SEQUENCE [LARGE SCALE GENOMIC DNA]</scope>
</reference>
<name>A0A1G2GZH2_9BACT</name>
<comment type="caution">
    <text evidence="2">The sequence shown here is derived from an EMBL/GenBank/DDBJ whole genome shotgun (WGS) entry which is preliminary data.</text>
</comment>
<dbReference type="SUPFAM" id="SSF53474">
    <property type="entry name" value="alpha/beta-Hydrolases"/>
    <property type="match status" value="1"/>
</dbReference>
<dbReference type="InterPro" id="IPR029058">
    <property type="entry name" value="AB_hydrolase_fold"/>
</dbReference>
<dbReference type="STRING" id="1802129.A3J04_02725"/>
<dbReference type="AlphaFoldDB" id="A0A1G2GZH2"/>
<dbReference type="EMBL" id="MHNZ01000037">
    <property type="protein sequence ID" value="OGZ55138.1"/>
    <property type="molecule type" value="Genomic_DNA"/>
</dbReference>
<dbReference type="GO" id="GO:0006508">
    <property type="term" value="P:proteolysis"/>
    <property type="evidence" value="ECO:0007669"/>
    <property type="project" value="InterPro"/>
</dbReference>
<organism evidence="2 3">
    <name type="scientific">Candidatus Ryanbacteria bacterium RIFCSPLOWO2_02_FULL_47_14</name>
    <dbReference type="NCBI Taxonomy" id="1802129"/>
    <lineage>
        <taxon>Bacteria</taxon>
        <taxon>Candidatus Ryaniibacteriota</taxon>
    </lineage>
</organism>